<keyword evidence="1" id="KW-1133">Transmembrane helix</keyword>
<keyword evidence="1" id="KW-0812">Transmembrane</keyword>
<gene>
    <name evidence="2" type="ORF">U14_05201</name>
</gene>
<dbReference type="HOGENOM" id="CLU_1851210_0_0_0"/>
<protein>
    <submittedName>
        <fullName evidence="2">Uncharacterized protein</fullName>
    </submittedName>
</protein>
<feature type="transmembrane region" description="Helical" evidence="1">
    <location>
        <begin position="121"/>
        <end position="140"/>
    </location>
</feature>
<dbReference type="EMBL" id="DF820460">
    <property type="protein sequence ID" value="GAK53926.1"/>
    <property type="molecule type" value="Genomic_DNA"/>
</dbReference>
<proteinExistence type="predicted"/>
<feature type="transmembrane region" description="Helical" evidence="1">
    <location>
        <begin position="50"/>
        <end position="72"/>
    </location>
</feature>
<feature type="transmembrane region" description="Helical" evidence="1">
    <location>
        <begin position="78"/>
        <end position="100"/>
    </location>
</feature>
<reference evidence="2" key="1">
    <citation type="journal article" date="2015" name="PeerJ">
        <title>First genomic representation of candidate bacterial phylum KSB3 points to enhanced environmental sensing as a trigger of wastewater bulking.</title>
        <authorList>
            <person name="Sekiguchi Y."/>
            <person name="Ohashi A."/>
            <person name="Parks D.H."/>
            <person name="Yamauchi T."/>
            <person name="Tyson G.W."/>
            <person name="Hugenholtz P."/>
        </authorList>
    </citation>
    <scope>NUCLEOTIDE SEQUENCE [LARGE SCALE GENOMIC DNA]</scope>
</reference>
<keyword evidence="1" id="KW-0472">Membrane</keyword>
<dbReference type="Proteomes" id="UP000030700">
    <property type="component" value="Unassembled WGS sequence"/>
</dbReference>
<evidence type="ECO:0000313" key="3">
    <source>
        <dbReference type="Proteomes" id="UP000030700"/>
    </source>
</evidence>
<evidence type="ECO:0000313" key="2">
    <source>
        <dbReference type="EMBL" id="GAK53926.1"/>
    </source>
</evidence>
<accession>A0A081BR95</accession>
<feature type="transmembrane region" description="Helical" evidence="1">
    <location>
        <begin position="20"/>
        <end position="38"/>
    </location>
</feature>
<evidence type="ECO:0000256" key="1">
    <source>
        <dbReference type="SAM" id="Phobius"/>
    </source>
</evidence>
<sequence length="142" mass="16839">MMLLEFASKIYTILTRNEAVYLIPIVYFSSIIIRLVYYKVKYRQQLYTRDLMAMGTMVLLVADYVNYLRLFLTQTGQVLPFSMFVIKYLFGFLLWAWMFWYSYHVHLKKNLTKETLKKGRVVLLYAGLVFVVLLLVAFAVSD</sequence>
<organism evidence="2">
    <name type="scientific">Candidatus Moduliflexus flocculans</name>
    <dbReference type="NCBI Taxonomy" id="1499966"/>
    <lineage>
        <taxon>Bacteria</taxon>
        <taxon>Candidatus Moduliflexota</taxon>
        <taxon>Candidatus Moduliflexia</taxon>
        <taxon>Candidatus Moduliflexales</taxon>
        <taxon>Candidatus Moduliflexaceae</taxon>
    </lineage>
</organism>
<keyword evidence="3" id="KW-1185">Reference proteome</keyword>
<dbReference type="AlphaFoldDB" id="A0A081BR95"/>
<name>A0A081BR95_9BACT</name>